<name>A0A8J3NMW7_9ACTN</name>
<comment type="caution">
    <text evidence="2">The sequence shown here is derived from an EMBL/GenBank/DDBJ whole genome shotgun (WGS) entry which is preliminary data.</text>
</comment>
<gene>
    <name evidence="2" type="ORF">Cba03nite_70100</name>
</gene>
<organism evidence="2 3">
    <name type="scientific">Catellatospora bangladeshensis</name>
    <dbReference type="NCBI Taxonomy" id="310355"/>
    <lineage>
        <taxon>Bacteria</taxon>
        <taxon>Bacillati</taxon>
        <taxon>Actinomycetota</taxon>
        <taxon>Actinomycetes</taxon>
        <taxon>Micromonosporales</taxon>
        <taxon>Micromonosporaceae</taxon>
        <taxon>Catellatospora</taxon>
    </lineage>
</organism>
<feature type="region of interest" description="Disordered" evidence="1">
    <location>
        <begin position="1"/>
        <end position="26"/>
    </location>
</feature>
<evidence type="ECO:0000313" key="3">
    <source>
        <dbReference type="Proteomes" id="UP000601223"/>
    </source>
</evidence>
<evidence type="ECO:0000256" key="1">
    <source>
        <dbReference type="SAM" id="MobiDB-lite"/>
    </source>
</evidence>
<dbReference type="Proteomes" id="UP000601223">
    <property type="component" value="Unassembled WGS sequence"/>
</dbReference>
<accession>A0A8J3NMW7</accession>
<dbReference type="AlphaFoldDB" id="A0A8J3NMW7"/>
<dbReference type="EMBL" id="BONF01000051">
    <property type="protein sequence ID" value="GIF85661.1"/>
    <property type="molecule type" value="Genomic_DNA"/>
</dbReference>
<protein>
    <submittedName>
        <fullName evidence="2">Uncharacterized protein</fullName>
    </submittedName>
</protein>
<proteinExistence type="predicted"/>
<evidence type="ECO:0000313" key="2">
    <source>
        <dbReference type="EMBL" id="GIF85661.1"/>
    </source>
</evidence>
<feature type="compositionally biased region" description="Basic and acidic residues" evidence="1">
    <location>
        <begin position="10"/>
        <end position="22"/>
    </location>
</feature>
<sequence length="60" mass="6780">MDVLNGVSLPHDRDHQSADRRGWAGRARRRAVITAAGWRHAADHVHKFMINPQKGGWVRG</sequence>
<keyword evidence="3" id="KW-1185">Reference proteome</keyword>
<reference evidence="2 3" key="1">
    <citation type="submission" date="2021-01" db="EMBL/GenBank/DDBJ databases">
        <title>Whole genome shotgun sequence of Catellatospora bangladeshensis NBRC 107357.</title>
        <authorList>
            <person name="Komaki H."/>
            <person name="Tamura T."/>
        </authorList>
    </citation>
    <scope>NUCLEOTIDE SEQUENCE [LARGE SCALE GENOMIC DNA]</scope>
    <source>
        <strain evidence="2 3">NBRC 107357</strain>
    </source>
</reference>